<dbReference type="Gene3D" id="3.40.47.10">
    <property type="match status" value="1"/>
</dbReference>
<accession>A0ABV8KQJ7</accession>
<organism evidence="2 3">
    <name type="scientific">Micromonospora zhanjiangensis</name>
    <dbReference type="NCBI Taxonomy" id="1522057"/>
    <lineage>
        <taxon>Bacteria</taxon>
        <taxon>Bacillati</taxon>
        <taxon>Actinomycetota</taxon>
        <taxon>Actinomycetes</taxon>
        <taxon>Micromonosporales</taxon>
        <taxon>Micromonosporaceae</taxon>
        <taxon>Micromonospora</taxon>
    </lineage>
</organism>
<dbReference type="Proteomes" id="UP001595868">
    <property type="component" value="Unassembled WGS sequence"/>
</dbReference>
<evidence type="ECO:0000313" key="3">
    <source>
        <dbReference type="Proteomes" id="UP001595868"/>
    </source>
</evidence>
<keyword evidence="3" id="KW-1185">Reference proteome</keyword>
<dbReference type="InterPro" id="IPR014030">
    <property type="entry name" value="Ketoacyl_synth_N"/>
</dbReference>
<dbReference type="EMBL" id="JBHSBN010000015">
    <property type="protein sequence ID" value="MFC4108420.1"/>
    <property type="molecule type" value="Genomic_DNA"/>
</dbReference>
<proteinExistence type="predicted"/>
<comment type="caution">
    <text evidence="2">The sequence shown here is derived from an EMBL/GenBank/DDBJ whole genome shotgun (WGS) entry which is preliminary data.</text>
</comment>
<feature type="domain" description="Beta-ketoacyl synthase-like N-terminal" evidence="1">
    <location>
        <begin position="86"/>
        <end position="201"/>
    </location>
</feature>
<dbReference type="Pfam" id="PF00109">
    <property type="entry name" value="ketoacyl-synt"/>
    <property type="match status" value="1"/>
</dbReference>
<evidence type="ECO:0000259" key="1">
    <source>
        <dbReference type="Pfam" id="PF00109"/>
    </source>
</evidence>
<dbReference type="RefSeq" id="WP_377548636.1">
    <property type="nucleotide sequence ID" value="NZ_JBHSBN010000015.1"/>
</dbReference>
<name>A0ABV8KQJ7_9ACTN</name>
<dbReference type="InterPro" id="IPR016039">
    <property type="entry name" value="Thiolase-like"/>
</dbReference>
<dbReference type="SUPFAM" id="SSF53901">
    <property type="entry name" value="Thiolase-like"/>
    <property type="match status" value="1"/>
</dbReference>
<sequence>MSADGSFAVRGLGLRLAGVAGPDDLLDQVTGRVAVPAADRRFVAPDTDLAPLDRRVHGPVEVRLPDRLPTRGLRGWPHESLLALAAAAQATPDRHTGPDPAAVLWASSTAGLAEYAAICTDAALLEPGLSSPLVAPASAHNGPASTVSVRLGRTGPVETLLGGPTAGLSALVEAVRLLAAGEAPRALVGASASLSRWSLAGATGDHVPAEGAVCLAVEPADAPDASDGSAVVLRGARRVGLDPDRLGGRLRDLVDAAGPVDAVVLSTPDPAVVDALAGRPVWHVERRLGDLGAAGGLLAVVCAVARCRVADRPANLLALAVEPTGNASIVEVSSSCQQISSSDW</sequence>
<gene>
    <name evidence="2" type="ORF">ACFOX0_21110</name>
</gene>
<reference evidence="3" key="1">
    <citation type="journal article" date="2019" name="Int. J. Syst. Evol. Microbiol.">
        <title>The Global Catalogue of Microorganisms (GCM) 10K type strain sequencing project: providing services to taxonomists for standard genome sequencing and annotation.</title>
        <authorList>
            <consortium name="The Broad Institute Genomics Platform"/>
            <consortium name="The Broad Institute Genome Sequencing Center for Infectious Disease"/>
            <person name="Wu L."/>
            <person name="Ma J."/>
        </authorList>
    </citation>
    <scope>NUCLEOTIDE SEQUENCE [LARGE SCALE GENOMIC DNA]</scope>
    <source>
        <strain evidence="3">2902at01</strain>
    </source>
</reference>
<protein>
    <submittedName>
        <fullName evidence="2">Beta-ketoacyl synthase N-terminal-like domain-containing protein</fullName>
    </submittedName>
</protein>
<evidence type="ECO:0000313" key="2">
    <source>
        <dbReference type="EMBL" id="MFC4108420.1"/>
    </source>
</evidence>